<evidence type="ECO:0000256" key="3">
    <source>
        <dbReference type="ARBA" id="ARBA00022617"/>
    </source>
</evidence>
<comment type="similarity">
    <text evidence="2">Belongs to the cytochrome P450 family.</text>
</comment>
<accession>A0A2N9J1E2</accession>
<dbReference type="AlphaFoldDB" id="A0A2N9J1E2"/>
<organism evidence="10">
    <name type="scientific">Fagus sylvatica</name>
    <name type="common">Beechnut</name>
    <dbReference type="NCBI Taxonomy" id="28930"/>
    <lineage>
        <taxon>Eukaryota</taxon>
        <taxon>Viridiplantae</taxon>
        <taxon>Streptophyta</taxon>
        <taxon>Embryophyta</taxon>
        <taxon>Tracheophyta</taxon>
        <taxon>Spermatophyta</taxon>
        <taxon>Magnoliopsida</taxon>
        <taxon>eudicotyledons</taxon>
        <taxon>Gunneridae</taxon>
        <taxon>Pentapetalae</taxon>
        <taxon>rosids</taxon>
        <taxon>fabids</taxon>
        <taxon>Fagales</taxon>
        <taxon>Fagaceae</taxon>
        <taxon>Fagus</taxon>
    </lineage>
</organism>
<dbReference type="PANTHER" id="PTHR47947:SF20">
    <property type="entry name" value="CYTOCHROME P450 FAMILY PROTEIN"/>
    <property type="match status" value="1"/>
</dbReference>
<evidence type="ECO:0000256" key="6">
    <source>
        <dbReference type="ARBA" id="ARBA00023004"/>
    </source>
</evidence>
<evidence type="ECO:0000256" key="4">
    <source>
        <dbReference type="ARBA" id="ARBA00022723"/>
    </source>
</evidence>
<dbReference type="EMBL" id="OIVN01006315">
    <property type="protein sequence ID" value="SPD30384.1"/>
    <property type="molecule type" value="Genomic_DNA"/>
</dbReference>
<evidence type="ECO:0008006" key="11">
    <source>
        <dbReference type="Google" id="ProtNLM"/>
    </source>
</evidence>
<dbReference type="GO" id="GO:0004497">
    <property type="term" value="F:monooxygenase activity"/>
    <property type="evidence" value="ECO:0007669"/>
    <property type="project" value="UniProtKB-KW"/>
</dbReference>
<dbReference type="PRINTS" id="PR00385">
    <property type="entry name" value="P450"/>
</dbReference>
<dbReference type="InterPro" id="IPR001128">
    <property type="entry name" value="Cyt_P450"/>
</dbReference>
<dbReference type="GO" id="GO:0016705">
    <property type="term" value="F:oxidoreductase activity, acting on paired donors, with incorporation or reduction of molecular oxygen"/>
    <property type="evidence" value="ECO:0007669"/>
    <property type="project" value="InterPro"/>
</dbReference>
<keyword evidence="7" id="KW-0503">Monooxygenase</keyword>
<evidence type="ECO:0000256" key="7">
    <source>
        <dbReference type="ARBA" id="ARBA00023033"/>
    </source>
</evidence>
<evidence type="ECO:0000256" key="8">
    <source>
        <dbReference type="ARBA" id="ARBA00023136"/>
    </source>
</evidence>
<evidence type="ECO:0000256" key="2">
    <source>
        <dbReference type="ARBA" id="ARBA00010617"/>
    </source>
</evidence>
<reference evidence="10" key="1">
    <citation type="submission" date="2018-02" db="EMBL/GenBank/DDBJ databases">
        <authorList>
            <person name="Cohen D.B."/>
            <person name="Kent A.D."/>
        </authorList>
    </citation>
    <scope>NUCLEOTIDE SEQUENCE</scope>
</reference>
<dbReference type="PANTHER" id="PTHR47947">
    <property type="entry name" value="CYTOCHROME P450 82C3-RELATED"/>
    <property type="match status" value="1"/>
</dbReference>
<dbReference type="InterPro" id="IPR050651">
    <property type="entry name" value="Plant_Cytochrome_P450_Monoox"/>
</dbReference>
<keyword evidence="4 9" id="KW-0479">Metal-binding</keyword>
<dbReference type="InterPro" id="IPR036396">
    <property type="entry name" value="Cyt_P450_sf"/>
</dbReference>
<dbReference type="InterPro" id="IPR017972">
    <property type="entry name" value="Cyt_P450_CS"/>
</dbReference>
<comment type="subcellular location">
    <subcellularLocation>
        <location evidence="1">Membrane</location>
    </subcellularLocation>
</comment>
<dbReference type="CDD" id="cd20653">
    <property type="entry name" value="CYP81"/>
    <property type="match status" value="2"/>
</dbReference>
<dbReference type="SUPFAM" id="SSF48264">
    <property type="entry name" value="Cytochrome P450"/>
    <property type="match status" value="3"/>
</dbReference>
<comment type="cofactor">
    <cofactor evidence="9">
        <name>heme</name>
        <dbReference type="ChEBI" id="CHEBI:30413"/>
    </cofactor>
</comment>
<proteinExistence type="inferred from homology"/>
<dbReference type="GO" id="GO:0005506">
    <property type="term" value="F:iron ion binding"/>
    <property type="evidence" value="ECO:0007669"/>
    <property type="project" value="InterPro"/>
</dbReference>
<dbReference type="Gene3D" id="1.10.630.10">
    <property type="entry name" value="Cytochrome P450"/>
    <property type="match status" value="3"/>
</dbReference>
<evidence type="ECO:0000256" key="5">
    <source>
        <dbReference type="ARBA" id="ARBA00023002"/>
    </source>
</evidence>
<dbReference type="FunFam" id="1.10.630.10:FF:000023">
    <property type="entry name" value="Cytochrome P450 family protein"/>
    <property type="match status" value="1"/>
</dbReference>
<gene>
    <name evidence="10" type="ORF">FSB_LOCUS58266</name>
</gene>
<name>A0A2N9J1E2_FAGSY</name>
<keyword evidence="3 9" id="KW-0349">Heme</keyword>
<keyword evidence="6 9" id="KW-0408">Iron</keyword>
<dbReference type="PRINTS" id="PR00463">
    <property type="entry name" value="EP450I"/>
</dbReference>
<dbReference type="InterPro" id="IPR002401">
    <property type="entry name" value="Cyt_P450_E_grp-I"/>
</dbReference>
<feature type="binding site" description="axial binding residue" evidence="9">
    <location>
        <position position="959"/>
    </location>
    <ligand>
        <name>heme</name>
        <dbReference type="ChEBI" id="CHEBI:30413"/>
    </ligand>
    <ligandPart>
        <name>Fe</name>
        <dbReference type="ChEBI" id="CHEBI:18248"/>
    </ligandPart>
</feature>
<evidence type="ECO:0000256" key="1">
    <source>
        <dbReference type="ARBA" id="ARBA00004370"/>
    </source>
</evidence>
<dbReference type="GO" id="GO:0016020">
    <property type="term" value="C:membrane"/>
    <property type="evidence" value="ECO:0007669"/>
    <property type="project" value="UniProtKB-SubCell"/>
</dbReference>
<dbReference type="GO" id="GO:0020037">
    <property type="term" value="F:heme binding"/>
    <property type="evidence" value="ECO:0007669"/>
    <property type="project" value="InterPro"/>
</dbReference>
<evidence type="ECO:0000313" key="10">
    <source>
        <dbReference type="EMBL" id="SPD30384.1"/>
    </source>
</evidence>
<keyword evidence="8" id="KW-0472">Membrane</keyword>
<dbReference type="Pfam" id="PF00067">
    <property type="entry name" value="p450"/>
    <property type="match status" value="2"/>
</dbReference>
<dbReference type="FunFam" id="1.10.630.10:FF:000081">
    <property type="entry name" value="Cytochrome P450 CYP81N5"/>
    <property type="match status" value="1"/>
</dbReference>
<protein>
    <recommendedName>
        <fullName evidence="11">Cytochrome P450</fullName>
    </recommendedName>
</protein>
<sequence length="1028" mass="116724">MEILYFYLALLLPIIFIVKILNHSNQKLPPSPFSLPIIGHFYLLKRSLLQTIETLSLQYGPILSLKFGSRSILVVSSPSVVEECFTKNDIIFANRPRTMAGEHFGFNATAPVWAPYGHLWRNLRRVATVEIFSHISLQKSSLIREEEVHSLLRQLYKVSNLEPQKVELRYLFSLLVSNIMMRMVAGKPCVGKEVESMDVGKQLHKEFKETYFSSITMNICDCFPILRWVGYKGLEKNMIRLQRKRDEVLWRLIEETKQKKTSSSLKNDTIDVEKKRTLIETLFSLRKSEPEFYSDDVIKSMILMMFIAGTDTTATTLEWAMSLLLNHLEVLQKVKIEIDNQVGSERLINDLDLTKLPYLHCVINETLRLYPPAPLLLPHFSSTACSVGGFHVPQGTILLVNAWAIHRDPKLWEEPTRFKPERFEATNGEREGFKFIPFGIGRRACPGVGMGMHITALALGGLIQCFEWERVEKEMVDMSTAGTDTSSTALEWEMSLLLDHPSAMEKVRVEIDANVGQLDKAVFWMNKTLPKLHYLQNLLINNKQAVKIIKNLPPSPPSLPIIGHLHHFIQPIQRSLHALSEKHGNILLLRCGSRTVLLVSSPSAAEDCFTTNDVVFANRPRMLAANHLNYNFSTVAVAPYGDLWRNIRRIMTLEIFSSSRINAFSSVRHEEVRLLRKQLMQSCGHGSRKIDLNSKFVDLSFNIMTMMVAGKRYFGEDVEDVEEAKRIQDVIRELVGLCGATNIGDFLPFLQWMDLLGVEKKMVGLMKKMDTFLQDLIDDHRAAGSEAQVKKLMIRNLLNLQETEPEFYTDEIIKGIVMVLLVAGTDTSSTALEWAMSLLLNHPSAMEKVRAEIDANVGQGRLLDEQDLTKLHYLQNVISETLRLYPPVPLLVPHEASDDCVVGKFDVSRGTMLMVNAWAIHRDPKLWVNPTQFMPERFEGWSGTDGYRLIPFGAGRRGCPGAGLANRVIGLALGTLIQSFEWERIGEEEVDMTEYLGLTMPKVKPLEAMCKLRKPMPQHFPVDANAII</sequence>
<evidence type="ECO:0000256" key="9">
    <source>
        <dbReference type="PIRSR" id="PIRSR602401-1"/>
    </source>
</evidence>
<keyword evidence="5" id="KW-0560">Oxidoreductase</keyword>
<dbReference type="PROSITE" id="PS00086">
    <property type="entry name" value="CYTOCHROME_P450"/>
    <property type="match status" value="2"/>
</dbReference>